<evidence type="ECO:0000259" key="1">
    <source>
        <dbReference type="Pfam" id="PF08241"/>
    </source>
</evidence>
<sequence length="225" mass="25331">MAFTLSQVVPWGRSFDEYVAMFNLSPQDLQGRLLGCGDGPAAFNGELTRRGGRVISVDPLYHFDVEAICDRIQTCFDQVLEGVRQNAQEFVWDTLGSPEELGRVRLAAMDQFLADYTAGKAAGRYLTASLPQLPFADQSFDLALCSHLLFLYSPQFDLDFHLASLRELRRVAREVRIFPLLELGSCPSRYLAPVLATLKAEGYQLQRHPVAYEFQRGGNEMLRMT</sequence>
<dbReference type="EMBL" id="CP021983">
    <property type="protein sequence ID" value="ASC70175.1"/>
    <property type="molecule type" value="Genomic_DNA"/>
</dbReference>
<evidence type="ECO:0000313" key="2">
    <source>
        <dbReference type="EMBL" id="ASC70175.1"/>
    </source>
</evidence>
<dbReference type="OrthoDB" id="9787807at2"/>
<dbReference type="SUPFAM" id="SSF53335">
    <property type="entry name" value="S-adenosyl-L-methionine-dependent methyltransferases"/>
    <property type="match status" value="1"/>
</dbReference>
<accession>A0A1Z3HIQ0</accession>
<name>A0A1Z3HIQ0_9CYAN</name>
<organism evidence="2 3">
    <name type="scientific">Halomicronema hongdechloris C2206</name>
    <dbReference type="NCBI Taxonomy" id="1641165"/>
    <lineage>
        <taxon>Bacteria</taxon>
        <taxon>Bacillati</taxon>
        <taxon>Cyanobacteriota</taxon>
        <taxon>Cyanophyceae</taxon>
        <taxon>Nodosilineales</taxon>
        <taxon>Nodosilineaceae</taxon>
        <taxon>Halomicronema</taxon>
    </lineage>
</organism>
<dbReference type="Pfam" id="PF08241">
    <property type="entry name" value="Methyltransf_11"/>
    <property type="match status" value="1"/>
</dbReference>
<keyword evidence="3" id="KW-1185">Reference proteome</keyword>
<dbReference type="KEGG" id="hhg:XM38_011050"/>
<dbReference type="InterPro" id="IPR029063">
    <property type="entry name" value="SAM-dependent_MTases_sf"/>
</dbReference>
<dbReference type="RefSeq" id="WP_088429280.1">
    <property type="nucleotide sequence ID" value="NZ_CP021983.2"/>
</dbReference>
<proteinExistence type="predicted"/>
<dbReference type="Gene3D" id="3.40.50.150">
    <property type="entry name" value="Vaccinia Virus protein VP39"/>
    <property type="match status" value="1"/>
</dbReference>
<feature type="domain" description="Methyltransferase type 11" evidence="1">
    <location>
        <begin position="123"/>
        <end position="173"/>
    </location>
</feature>
<evidence type="ECO:0000313" key="3">
    <source>
        <dbReference type="Proteomes" id="UP000191901"/>
    </source>
</evidence>
<gene>
    <name evidence="2" type="ORF">XM38_011050</name>
</gene>
<dbReference type="InterPro" id="IPR013216">
    <property type="entry name" value="Methyltransf_11"/>
</dbReference>
<dbReference type="AlphaFoldDB" id="A0A1Z3HIQ0"/>
<protein>
    <recommendedName>
        <fullName evidence="1">Methyltransferase type 11 domain-containing protein</fullName>
    </recommendedName>
</protein>
<dbReference type="GO" id="GO:0008757">
    <property type="term" value="F:S-adenosylmethionine-dependent methyltransferase activity"/>
    <property type="evidence" value="ECO:0007669"/>
    <property type="project" value="InterPro"/>
</dbReference>
<dbReference type="Proteomes" id="UP000191901">
    <property type="component" value="Chromosome"/>
</dbReference>
<reference evidence="2 3" key="1">
    <citation type="journal article" date="2016" name="Biochim. Biophys. Acta">
        <title>Characterization of red-shifted phycobilisomes isolated from the chlorophyll f-containing cyanobacterium Halomicronema hongdechloris.</title>
        <authorList>
            <person name="Li Y."/>
            <person name="Lin Y."/>
            <person name="Garvey C.J."/>
            <person name="Birch D."/>
            <person name="Corkery R.W."/>
            <person name="Loughlin P.C."/>
            <person name="Scheer H."/>
            <person name="Willows R.D."/>
            <person name="Chen M."/>
        </authorList>
    </citation>
    <scope>NUCLEOTIDE SEQUENCE [LARGE SCALE GENOMIC DNA]</scope>
    <source>
        <strain evidence="2 3">C2206</strain>
    </source>
</reference>